<feature type="compositionally biased region" description="Polar residues" evidence="1">
    <location>
        <begin position="1"/>
        <end position="18"/>
    </location>
</feature>
<reference evidence="2 3" key="1">
    <citation type="submission" date="2019-06" db="EMBL/GenBank/DDBJ databases">
        <title>Genomic Encyclopedia of Type Strains, Phase IV (KMG-V): Genome sequencing to study the core and pangenomes of soil and plant-associated prokaryotes.</title>
        <authorList>
            <person name="Whitman W."/>
        </authorList>
    </citation>
    <scope>NUCLEOTIDE SEQUENCE [LARGE SCALE GENOMIC DNA]</scope>
    <source>
        <strain evidence="2 3">BR 11650</strain>
    </source>
</reference>
<name>A0A560CDR3_AZOBR</name>
<dbReference type="RefSeq" id="WP_186464827.1">
    <property type="nucleotide sequence ID" value="NZ_VITF01000004.1"/>
</dbReference>
<dbReference type="Proteomes" id="UP000318529">
    <property type="component" value="Unassembled WGS sequence"/>
</dbReference>
<evidence type="ECO:0000313" key="2">
    <source>
        <dbReference type="EMBL" id="TWA82975.1"/>
    </source>
</evidence>
<organism evidence="2 3">
    <name type="scientific">Azospirillum brasilense</name>
    <dbReference type="NCBI Taxonomy" id="192"/>
    <lineage>
        <taxon>Bacteria</taxon>
        <taxon>Pseudomonadati</taxon>
        <taxon>Pseudomonadota</taxon>
        <taxon>Alphaproteobacteria</taxon>
        <taxon>Rhodospirillales</taxon>
        <taxon>Azospirillaceae</taxon>
        <taxon>Azospirillum</taxon>
    </lineage>
</organism>
<sequence>MTIKLPSTGTVQAAQPQHQRPVPVVEPAWAPGWPRLTPREIRKIVLDTLG</sequence>
<comment type="caution">
    <text evidence="2">The sequence shown here is derived from an EMBL/GenBank/DDBJ whole genome shotgun (WGS) entry which is preliminary data.</text>
</comment>
<protein>
    <submittedName>
        <fullName evidence="2">Uncharacterized protein</fullName>
    </submittedName>
</protein>
<dbReference type="AlphaFoldDB" id="A0A560CDR3"/>
<gene>
    <name evidence="2" type="ORF">FBZ83_106158</name>
</gene>
<feature type="region of interest" description="Disordered" evidence="1">
    <location>
        <begin position="1"/>
        <end position="22"/>
    </location>
</feature>
<evidence type="ECO:0000256" key="1">
    <source>
        <dbReference type="SAM" id="MobiDB-lite"/>
    </source>
</evidence>
<accession>A0A560CDR3</accession>
<evidence type="ECO:0000313" key="3">
    <source>
        <dbReference type="Proteomes" id="UP000318529"/>
    </source>
</evidence>
<proteinExistence type="predicted"/>
<dbReference type="EMBL" id="VITH01000006">
    <property type="protein sequence ID" value="TWA82975.1"/>
    <property type="molecule type" value="Genomic_DNA"/>
</dbReference>